<evidence type="ECO:0000313" key="2">
    <source>
        <dbReference type="Proteomes" id="UP000295511"/>
    </source>
</evidence>
<dbReference type="OrthoDB" id="9554050at2"/>
<comment type="caution">
    <text evidence="1">The sequence shown here is derived from an EMBL/GenBank/DDBJ whole genome shotgun (WGS) entry which is preliminary data.</text>
</comment>
<dbReference type="Proteomes" id="UP000295511">
    <property type="component" value="Unassembled WGS sequence"/>
</dbReference>
<dbReference type="RefSeq" id="WP_133204333.1">
    <property type="nucleotide sequence ID" value="NZ_SMRU01000012.1"/>
</dbReference>
<evidence type="ECO:0000313" key="1">
    <source>
        <dbReference type="EMBL" id="TDF95602.1"/>
    </source>
</evidence>
<protein>
    <submittedName>
        <fullName evidence="1">Uncharacterized protein</fullName>
    </submittedName>
</protein>
<name>A0A4R5KKD5_9MICC</name>
<proteinExistence type="predicted"/>
<dbReference type="AlphaFoldDB" id="A0A4R5KKD5"/>
<gene>
    <name evidence="1" type="ORF">E1809_11285</name>
</gene>
<keyword evidence="2" id="KW-1185">Reference proteome</keyword>
<organism evidence="1 2">
    <name type="scientific">Arthrobacter terricola</name>
    <dbReference type="NCBI Taxonomy" id="2547396"/>
    <lineage>
        <taxon>Bacteria</taxon>
        <taxon>Bacillati</taxon>
        <taxon>Actinomycetota</taxon>
        <taxon>Actinomycetes</taxon>
        <taxon>Micrococcales</taxon>
        <taxon>Micrococcaceae</taxon>
        <taxon>Arthrobacter</taxon>
    </lineage>
</organism>
<reference evidence="1 2" key="1">
    <citation type="submission" date="2019-03" db="EMBL/GenBank/DDBJ databases">
        <title>Whole genome sequence of Arthrobacter sp JH1-1.</title>
        <authorList>
            <person name="Trinh H.N."/>
        </authorList>
    </citation>
    <scope>NUCLEOTIDE SEQUENCE [LARGE SCALE GENOMIC DNA]</scope>
    <source>
        <strain evidence="1 2">JH1-1</strain>
    </source>
</reference>
<dbReference type="EMBL" id="SMRU01000012">
    <property type="protein sequence ID" value="TDF95602.1"/>
    <property type="molecule type" value="Genomic_DNA"/>
</dbReference>
<accession>A0A4R5KKD5</accession>
<sequence>MKQVAITIRTSEEFADALTEYQAAHKAKHGYQPSQSDIFQTALLQHNDVFRKIYTRIEQKRLTTKEKVYGQATSYLDGIKTTRARK</sequence>